<evidence type="ECO:0000313" key="2">
    <source>
        <dbReference type="EMBL" id="MBM7280615.1"/>
    </source>
</evidence>
<dbReference type="Proteomes" id="UP001195196">
    <property type="component" value="Unassembled WGS sequence"/>
</dbReference>
<proteinExistence type="predicted"/>
<feature type="coiled-coil region" evidence="1">
    <location>
        <begin position="342"/>
        <end position="369"/>
    </location>
</feature>
<dbReference type="EMBL" id="JAFFGU010000028">
    <property type="protein sequence ID" value="MBM7280615.1"/>
    <property type="molecule type" value="Genomic_DNA"/>
</dbReference>
<reference evidence="2" key="1">
    <citation type="submission" date="2021-02" db="EMBL/GenBank/DDBJ databases">
        <title>Taxonomy, biology and ecology of Rhodococcus bacteria occurring in California pistachio and other woody hosts as revealed by genome sequence analyses.</title>
        <authorList>
            <person name="Riely B."/>
            <person name="Gai Y."/>
        </authorList>
    </citation>
    <scope>NUCLEOTIDE SEQUENCE</scope>
    <source>
        <strain evidence="2">BP-295</strain>
    </source>
</reference>
<organism evidence="2 3">
    <name type="scientific">Gordonia rubripertincta</name>
    <name type="common">Rhodococcus corallinus</name>
    <dbReference type="NCBI Taxonomy" id="36822"/>
    <lineage>
        <taxon>Bacteria</taxon>
        <taxon>Bacillati</taxon>
        <taxon>Actinomycetota</taxon>
        <taxon>Actinomycetes</taxon>
        <taxon>Mycobacteriales</taxon>
        <taxon>Gordoniaceae</taxon>
        <taxon>Gordonia</taxon>
    </lineage>
</organism>
<keyword evidence="1" id="KW-0175">Coiled coil</keyword>
<gene>
    <name evidence="2" type="ORF">JTZ10_23025</name>
</gene>
<name>A0AAW4GBU4_GORRU</name>
<dbReference type="AlphaFoldDB" id="A0AAW4GBU4"/>
<accession>A0AAW4GBU4</accession>
<dbReference type="RefSeq" id="WP_204719047.1">
    <property type="nucleotide sequence ID" value="NZ_JAFFGU010000028.1"/>
</dbReference>
<sequence>MSKNPRTVPVWTIATDRADVPAVIGDNALTSERLDSLRTALAALSDIPITTLEAHDVPKALDRSKGIHLHGVSPLATQLSELVKKTPNVVTDGGETLYTMVVPPKFASQFAAGIVKPMASSTTANGIHGALSDGSKIAAQASFVPVSAGKAAAAGAATGSASTAGAAAAGAGALTIAAPLVLMAVAVGVSAYADQQRQKTLERITELLEKLIADNLESEQHSLEACRGAIVKATSVLLDEGRIGASLGLDSTVFAIEEALSRAKSRIAKWEKELTNLSSDKVELNQLAKLIPGIEKADSEFYVHVELAQLAIAMKQRVLILQAVEHAQLSEGNPFERFVTTLQAEKRGLDSLEQRLEAVVLRLSALQLDRSHGIRDVVFSSGEVDKLLETTRRLRELGQSVQPSTRQSEVTIDILQEKDGSVIVFPAIAS</sequence>
<feature type="coiled-coil region" evidence="1">
    <location>
        <begin position="253"/>
        <end position="287"/>
    </location>
</feature>
<comment type="caution">
    <text evidence="2">The sequence shown here is derived from an EMBL/GenBank/DDBJ whole genome shotgun (WGS) entry which is preliminary data.</text>
</comment>
<evidence type="ECO:0000256" key="1">
    <source>
        <dbReference type="SAM" id="Coils"/>
    </source>
</evidence>
<evidence type="ECO:0000313" key="3">
    <source>
        <dbReference type="Proteomes" id="UP001195196"/>
    </source>
</evidence>
<protein>
    <submittedName>
        <fullName evidence="2">Uncharacterized protein</fullName>
    </submittedName>
</protein>